<sequence length="141" mass="15241">MAQLMLQAPHTRQLLQQAELVLAVPLSATRLRERGYNQALQLARALQRQTPGSAVLHSGWLLRLADTPAQVQLGRTARLRNLRHAFAIEPRHAAAVCGRQVLLVDDVMTTGATLAAVANMLLAHGASAVDAMVFARTPLPD</sequence>
<keyword evidence="4" id="KW-1185">Reference proteome</keyword>
<evidence type="ECO:0000313" key="3">
    <source>
        <dbReference type="EMBL" id="MBB6577393.1"/>
    </source>
</evidence>
<dbReference type="InterPro" id="IPR029057">
    <property type="entry name" value="PRTase-like"/>
</dbReference>
<name>A0ABR6RE47_9BURK</name>
<dbReference type="Pfam" id="PF00156">
    <property type="entry name" value="Pribosyltran"/>
    <property type="match status" value="1"/>
</dbReference>
<dbReference type="PANTHER" id="PTHR47505:SF1">
    <property type="entry name" value="DNA UTILIZATION PROTEIN YHGH"/>
    <property type="match status" value="1"/>
</dbReference>
<dbReference type="CDD" id="cd06223">
    <property type="entry name" value="PRTases_typeI"/>
    <property type="match status" value="1"/>
</dbReference>
<feature type="domain" description="Phosphoribosyltransferase" evidence="2">
    <location>
        <begin position="91"/>
        <end position="136"/>
    </location>
</feature>
<comment type="similarity">
    <text evidence="1">Belongs to the ComF/GntX family.</text>
</comment>
<proteinExistence type="inferred from homology"/>
<evidence type="ECO:0000256" key="1">
    <source>
        <dbReference type="ARBA" id="ARBA00008007"/>
    </source>
</evidence>
<reference evidence="3 4" key="1">
    <citation type="submission" date="2020-08" db="EMBL/GenBank/DDBJ databases">
        <title>Functional genomics of gut bacteria from endangered species of beetles.</title>
        <authorList>
            <person name="Carlos-Shanley C."/>
        </authorList>
    </citation>
    <scope>NUCLEOTIDE SEQUENCE [LARGE SCALE GENOMIC DNA]</scope>
    <source>
        <strain evidence="3 4">S00124</strain>
    </source>
</reference>
<dbReference type="EMBL" id="JACHKZ010000006">
    <property type="protein sequence ID" value="MBB6577393.1"/>
    <property type="molecule type" value="Genomic_DNA"/>
</dbReference>
<gene>
    <name evidence="3" type="ORF">HNP33_001448</name>
</gene>
<dbReference type="Gene3D" id="3.40.50.2020">
    <property type="match status" value="1"/>
</dbReference>
<dbReference type="InterPro" id="IPR000836">
    <property type="entry name" value="PRTase_dom"/>
</dbReference>
<dbReference type="InterPro" id="IPR051910">
    <property type="entry name" value="ComF/GntX_DNA_util-trans"/>
</dbReference>
<organism evidence="3 4">
    <name type="scientific">Comamonas odontotermitis</name>
    <dbReference type="NCBI Taxonomy" id="379895"/>
    <lineage>
        <taxon>Bacteria</taxon>
        <taxon>Pseudomonadati</taxon>
        <taxon>Pseudomonadota</taxon>
        <taxon>Betaproteobacteria</taxon>
        <taxon>Burkholderiales</taxon>
        <taxon>Comamonadaceae</taxon>
        <taxon>Comamonas</taxon>
    </lineage>
</organism>
<dbReference type="PANTHER" id="PTHR47505">
    <property type="entry name" value="DNA UTILIZATION PROTEIN YHGH"/>
    <property type="match status" value="1"/>
</dbReference>
<comment type="caution">
    <text evidence="3">The sequence shown here is derived from an EMBL/GenBank/DDBJ whole genome shotgun (WGS) entry which is preliminary data.</text>
</comment>
<dbReference type="Proteomes" id="UP000562492">
    <property type="component" value="Unassembled WGS sequence"/>
</dbReference>
<evidence type="ECO:0000259" key="2">
    <source>
        <dbReference type="Pfam" id="PF00156"/>
    </source>
</evidence>
<accession>A0ABR6RE47</accession>
<protein>
    <submittedName>
        <fullName evidence="3">ComF family protein</fullName>
    </submittedName>
</protein>
<evidence type="ECO:0000313" key="4">
    <source>
        <dbReference type="Proteomes" id="UP000562492"/>
    </source>
</evidence>
<dbReference type="SUPFAM" id="SSF53271">
    <property type="entry name" value="PRTase-like"/>
    <property type="match status" value="1"/>
</dbReference>